<feature type="domain" description="DUF5801" evidence="3">
    <location>
        <begin position="2865"/>
        <end position="3016"/>
    </location>
</feature>
<dbReference type="Proteomes" id="UP000051494">
    <property type="component" value="Unassembled WGS sequence"/>
</dbReference>
<feature type="domain" description="DUF5801" evidence="3">
    <location>
        <begin position="1842"/>
        <end position="1990"/>
    </location>
</feature>
<evidence type="ECO:0000259" key="3">
    <source>
        <dbReference type="Pfam" id="PF19116"/>
    </source>
</evidence>
<feature type="domain" description="DUF5801" evidence="3">
    <location>
        <begin position="2183"/>
        <end position="2331"/>
    </location>
</feature>
<evidence type="ECO:0000259" key="2">
    <source>
        <dbReference type="Pfam" id="PF17803"/>
    </source>
</evidence>
<feature type="domain" description="RapA2 cadherin-like" evidence="2">
    <location>
        <begin position="3723"/>
        <end position="3788"/>
    </location>
</feature>
<feature type="domain" description="DUF5801" evidence="3">
    <location>
        <begin position="2011"/>
        <end position="2162"/>
    </location>
</feature>
<gene>
    <name evidence="4" type="ORF">CC99x_008805</name>
</gene>
<feature type="domain" description="RapA2 cadherin-like" evidence="2">
    <location>
        <begin position="3846"/>
        <end position="3911"/>
    </location>
</feature>
<dbReference type="Pfam" id="PF19116">
    <property type="entry name" value="DUF5801"/>
    <property type="match status" value="17"/>
</dbReference>
<feature type="domain" description="DUF5801" evidence="3">
    <location>
        <begin position="985"/>
        <end position="1136"/>
    </location>
</feature>
<feature type="domain" description="DUF5801" evidence="3">
    <location>
        <begin position="1501"/>
        <end position="1652"/>
    </location>
</feature>
<dbReference type="InterPro" id="IPR056573">
    <property type="entry name" value="Lectin_L-type_dom"/>
</dbReference>
<dbReference type="CDD" id="cd01951">
    <property type="entry name" value="lectin_L-type"/>
    <property type="match status" value="1"/>
</dbReference>
<dbReference type="InterPro" id="IPR043824">
    <property type="entry name" value="DUF5801"/>
</dbReference>
<dbReference type="InterPro" id="IPR013320">
    <property type="entry name" value="ConA-like_dom_sf"/>
</dbReference>
<feature type="domain" description="DUF5801" evidence="3">
    <location>
        <begin position="2524"/>
        <end position="2675"/>
    </location>
</feature>
<reference evidence="4" key="1">
    <citation type="journal article" date="2016" name="Genome Announc.">
        <title>Draft Genome Sequences of Two Novel Amoeba-Resistant Intranuclear Bacteria, 'Candidatus Berkiella cookevillensis' and 'Candidatus Berkiella aquae'.</title>
        <authorList>
            <person name="Mehari Y.T."/>
            <person name="Arivett B.A."/>
            <person name="Farone A.L."/>
            <person name="Gunderson J.H."/>
            <person name="Farone M.B."/>
        </authorList>
    </citation>
    <scope>NUCLEOTIDE SEQUENCE</scope>
    <source>
        <strain evidence="4">CC99</strain>
    </source>
</reference>
<feature type="domain" description="DUF5801" evidence="3">
    <location>
        <begin position="816"/>
        <end position="964"/>
    </location>
</feature>
<dbReference type="Pfam" id="PF17803">
    <property type="entry name" value="Cadherin_4"/>
    <property type="match status" value="3"/>
</dbReference>
<feature type="domain" description="DUF5801" evidence="3">
    <location>
        <begin position="1329"/>
        <end position="1480"/>
    </location>
</feature>
<feature type="domain" description="DUF5801" evidence="3">
    <location>
        <begin position="1673"/>
        <end position="1821"/>
    </location>
</feature>
<feature type="domain" description="RapA2 cadherin-like" evidence="2">
    <location>
        <begin position="3600"/>
        <end position="3665"/>
    </location>
</feature>
<feature type="domain" description="DUF5801" evidence="3">
    <location>
        <begin position="644"/>
        <end position="795"/>
    </location>
</feature>
<dbReference type="RefSeq" id="WP_259596659.1">
    <property type="nucleotide sequence ID" value="NZ_LKHV02000001.1"/>
</dbReference>
<feature type="domain" description="DUF5801" evidence="3">
    <location>
        <begin position="2352"/>
        <end position="2503"/>
    </location>
</feature>
<feature type="domain" description="DUF5801" evidence="3">
    <location>
        <begin position="1157"/>
        <end position="1308"/>
    </location>
</feature>
<dbReference type="Pfam" id="PF17963">
    <property type="entry name" value="Big_9"/>
    <property type="match status" value="1"/>
</dbReference>
<feature type="domain" description="DUF5801" evidence="3">
    <location>
        <begin position="2696"/>
        <end position="2844"/>
    </location>
</feature>
<comment type="caution">
    <text evidence="4">The sequence shown here is derived from an EMBL/GenBank/DDBJ whole genome shotgun (WGS) entry which is preliminary data.</text>
</comment>
<dbReference type="InterPro" id="IPR040853">
    <property type="entry name" value="RapA2_cadherin-like"/>
</dbReference>
<proteinExistence type="predicted"/>
<reference evidence="4" key="2">
    <citation type="submission" date="2021-06" db="EMBL/GenBank/DDBJ databases">
        <title>Genomic Description and Analysis of Intracellular Bacteria, Candidatus Berkiella cookevillensis and Candidatus Berkiella aquae.</title>
        <authorList>
            <person name="Kidane D.T."/>
            <person name="Mehari Y.T."/>
            <person name="Rice F.C."/>
            <person name="Arivett B.A."/>
            <person name="Farone A.L."/>
            <person name="Berk S.G."/>
            <person name="Farone M.B."/>
        </authorList>
    </citation>
    <scope>NUCLEOTIDE SEQUENCE</scope>
    <source>
        <strain evidence="4">CC99</strain>
    </source>
</reference>
<feature type="region of interest" description="Disordered" evidence="1">
    <location>
        <begin position="4518"/>
        <end position="4580"/>
    </location>
</feature>
<feature type="domain" description="DUF5801" evidence="3">
    <location>
        <begin position="3209"/>
        <end position="3352"/>
    </location>
</feature>
<feature type="domain" description="DUF5801" evidence="3">
    <location>
        <begin position="486"/>
        <end position="623"/>
    </location>
</feature>
<feature type="domain" description="DUF5801" evidence="3">
    <location>
        <begin position="3037"/>
        <end position="3188"/>
    </location>
</feature>
<evidence type="ECO:0000313" key="4">
    <source>
        <dbReference type="EMBL" id="MCS5709000.1"/>
    </source>
</evidence>
<organism evidence="4 5">
    <name type="scientific">Candidatus Berkiella cookevillensis</name>
    <dbReference type="NCBI Taxonomy" id="437022"/>
    <lineage>
        <taxon>Bacteria</taxon>
        <taxon>Pseudomonadati</taxon>
        <taxon>Pseudomonadota</taxon>
        <taxon>Gammaproteobacteria</taxon>
        <taxon>Candidatus Berkiellales</taxon>
        <taxon>Candidatus Berkiellaceae</taxon>
        <taxon>Candidatus Berkiella</taxon>
    </lineage>
</organism>
<sequence length="4580" mass="476528">MAKNKSHKSTEASTSSIKVNQDGVLPEKLDISANLLNNIHLDDIFLHAEKAVLPFEDIFMPFQEAFLEFVKMEEEDFEEMLAAFPPDAGDSSEFLNLALEELLDVVLEDGGSDVVSVAQTHNEGGVDSVGRGLDRDIEDGLNKFKRIESVERDLFTAFSPPTTIQEITLPPILPENGLPSAPNLLAGPSIGFHQFESALRTQSSVTLTGNIFAEGASAGPDGLGGLDLNFTRPGSSKNIVSDSIEITTPEGNTIVLYTSADPLLGIEIGDYVYTLTNPILHLPNDTTDIGQDFNNNLVYINTSLGQVYIDKFTYTIVDGNGDSATAFLSAQVVDDEPTATDQSAPAIDEANIFPDGSNLPSSPATVSGSLIDGVNNTFGADGGSVSNITIPGGTTVITTTTITVTTSIGELVVDRATGNYTYTLLSSIDNDSDSTPSDQTDIDDNSGLQVFTYEFTDADEDVYTAMLTVEIIDDEPVVTLSGASASLTVDETIFAVDDTTSFAGLFTLNPGADGLASLLYTLSISASEVDSGLVDTLSNQAIELIMDGSEVVGRTATSHIEVFRISVDANTGAITLNQSRSIVHSDTDNHDESTTLSAADLVKLTATITDGDGDVASQTADIGTSFIFRDDGPSIERNAVAVPTLVVDESNFAVDASASFASLFNSAFGADGFKDSDNNNMEDLDAIHFALGISGSAVDSGLNDTLSAEDVLLFLESGVVVGRTAVGNEEVFRISVDADSGLVTLDQSRSVAHDNPNDPDESSEPSILSAANLVTLTATIEDGDGDTASAVAEIGLSFQFRDDGPNINRNAVAVPTLIVDESDFGVNASASFAGLFDSAFEADSFKDSDNNNAEDLDAIRFALGISGSGVSSGLTDTLSAEDVLLYLESGVVVGRTAVGNEEVFRISVDADSGLVTLDQSRAVVHANASNPDDTSVLSAANLVTLTATIEDGDGDTASAVAEIGLSFQFRDDGPSITRNLVAVPTLVVDESDFGVNASTSFASLFDSAFGADSFKDSDNNNAEDLDAIRFALGISSSGVSSGLTDTLSAEDVLLYLESGVVVGRTAVGNEEVFRISVDANTGVVSLDQLRAVVHDNPNDPDESSEPSILSAANLVTLTATIEDGDGDTASAVAEIGLSFQFRDDGPNINRNAVAVPTLIVDESDFGVNASTSFASLFDSAFGADSFKDSDNNNAEDLDAIRFALGISSSGVSSGLTDTLSAEDVLLYLESGVVVGRTAVGNEEVFRISVDADSGLVTLDQSRAVAHDNPNDPDESSEPSILSAANLVTLTATIEDGDGDTASAVAEIGLSFQFRDDGPNINRNAVAVPTLIVDESDFGVNASASFASLFDSAFGADGFKDSNDDNAEDLDAIRFALGISGSGVSSGLTDTLSTEDVLLYLESGVVVGRTAVGNEEVFRISVDADSGLVTLDQSRAVAHDNPNDPDESSEPSILSAANLVTLTATIEDGDGDTASAVAEIGLSFQFRDDGPSITRNVVAVPTLVVDESDFGVNASTSFAGLFDSVFGADGFKDSDNNNVEDLDAIRFALGISSSGVDSGLNDTLSAEDVLLYLESGVVVGRTAVGNEEVFRISVDANTGVVSLDQLRAVVHDNPNDPDESSEPSILSAANLVTLTATIEDGDGDTASAVAEIGLSFQFRDDGPNINRNAVAVPTLIVDESNYAVDASASFAILFNSAFGTDGFKDSNNDNAEDADAIRFALGISGSGVSSGLTDTLSAEDVLLYLESGVVVGRTAVGNEEVFRISVDADSGLVTLDQSRAVVHANASNPDDTSVLSAANLVTLTATIEDGDGDTASAVAEIGLSFQFRDDGPNINRNAVAVPTLIVDESDFGVNASASFASLFNSAFGADGFKDSDNNNIEDLDAIHFALGISGSAVDSGLNDTLSAEDVLLFLESGAVVGRTAVGNEEVFRISVDADSGLVTLDQSRAVVHDNTSNPDDTSVLSAANLVTLTAMIEDGDGDTASAVAEIGLSFQFRDDGPSITRNVVAVPTLVVDESDFGVNASTSFATLFDSAFGADGFKDSNNDNAEDADAIRFALGISAPEALSGLTDTLSNEAVELVMDGLSVVGRTATGHIEVFRISVDSNTGVVSLDQLRSVVHDNPNDPDESSAPSVLSAANLVTLTATIEDGDGDRASAVAEIGLSFQFRDDGPSISRNAVAVPTLVVDESDFAIDASASFATLFDSAFGADGFKDSNNDNAEDADAIRFALGISAPEALSGLTDTLSNEAVELVMDGLSVVGRTATGHIEVFRISVDANTGLVILNQSRSVVHANTSDPDDTSILSAANLVTLTATIEDGDGDRASAVAEIGLSFQFRDDGPSISRNAVAVPTLVVDESDFAIDASASFATLFDSAFGADGFKDSNNDNAEDADAIRFALGISAPEALSGLTDTLSNEAVELVMDGLSVVGRTATGHIEVFRISVDSNTGVVSLDQLRSVVHDNPNDPDESSAPSVLSAANLVTLTATIEDGDGDRASAVAEIGLSFQFRDDGPSISRNAVAVPTLVVDESDFGVNASTSFAVLFDGVFGADGFKDSDNNNTEDLDAIRFALGISAPEALSGLTDTLSNEAVELVMDGLSVVGRTATGHIEVFRISVDSNTGVVSLDQLRSVVHDNPNDPDESSAPSVLSAANLVTLTATIEDGDGDRASAVAEIGLSFQFRDDGPSISRNAVAVPTLVVDESDFAIDASASFATLFDSAFGADGFKDSNNDNAEDADAIRFALGISAPEALSGLTDTLSNEAVELVMDGLSVVGRTATGHIEVFRISVDANTGLVILNQSRSVVHANTSDPDDTSILSAANLVTLTATIEDGDGDRASAVAEIGLSFQFRDDGPSISRNAVAVPTLVVDESDFGVNASTSFAVLFDGVFGADGFKDSDNNNTEDLDAIRFALGISAPEALSGLTDTLSNEAVELVMDGLSVVGRTATGHIEVFRISVDSNTGVVSLDQLRSVVHDNPNDPDESSAPSVLSAANLVTLTATIEDGDGDRASAVAEIGLSFQFRDDGPSISRNAVAVPTLIVDESNYAVDASASFAILFNSAFGTDGFKDSNNDNAEDADAIRFALGISAHEALSGLTDTLSNEAVELVMDGSAVVGRTATSHVEVFRITVDADTGVVSLDQLRAVVHDNPNDPDESSEPSILSAANLVTLTATIEDGDGDTASAVAEIGLSFQFRDDGPSIERNAVAVPTLVVDESIFGSDTASFASLFTTIFGNDGSKDSDDNDDIADADAITYVLSVGNAASGLVDTISQEAIELVKIGNDIVGQTETNEAFRISVNANTGEIIFSQSRAVEHPNVSDPNDVVGLLDDAIVLTATAEDGDGDINSASINIGSAFSFVDDAPIATDNTNFVNESLLLDGGAITSGNLLTDDDGDGVDSFGADGGRILSINGVEDGSSGDLDAASGSISTETTFDTGNGNVTGRLTVNVLTGDYEFELIDASEIPDTELITQHVSSYTIIDGDGDTSTKNLTIDIDLNQIPVVDDITVNGNEDAPSIPVILTGSDSDIDGSISSFNISILPLNGTLYEDADLNIPVIADTNYPAISNQLTLYFVPNANFNGTVNFEYAATDNTGDSSINETVTINIASVNDAPSGADATVVTNEDTQYTFTVADFGFSDANDSPTNTLAAVRISSLPTAGTLTNNSIAVTVGSLITVADINAGLLRFTPDENTNGTGYANFTFQVQDDGGTDNSGVDLDQSPNTITINVTSVNDAPSGTDATVVTNEDTQYTFTVADFGFGDVDDSPANALAAVRISSLPTAGTLTNNSIAVTVGSLITVADINAGLLRFTPDENANGTGYANFTFQVQDNGGDANGGVDLDQSPNTITINVTSVNDAPAGADATVVTNEDTQYTFTVADFGFSDVNDSPANSLLAVRITTLPTAGTLTNNGVVVTVGSSVTVDDINAGLLRFTPAANANGTGYANFTFQVRDDGGDANGGVDLDPTPNTITINVTPVNDAPVADDDIGTLGVTPDQVFRLDDFSDISMLDMNGTATTENTVDGTVLRLIQSIQTSPPYQAGSVFSLATVNASDFSTYFQFRMTNPGGITNAYNPQTGADGLVFVVQSVSSSLGGDGGGIGYQGISDSVGVAFDTWNNPEQNDPSSNYLAIFTDGIVTHTTSTPYINISPNFDNGNIWDVWIDYNGTTLEVRISENGTRPEDPILSTDLDLLSILGQEQAYIGFSSGAAGAYENVYVLNWEYRDDYNPITNTLTGDLLLNDTDVDDNAILSVAAVNGLASNVSVEIELDSGALLMVNADGTYLYDPNGAFDMLPPDQTTTDSFTYQIQDDHGALSDPATVTIVINADSIAPVVFDLNHNNEIELIGLSNSYAEFDVNNDGTKERIAWVGSEDGLLVYDHQQDGQVTDINEIAFTSYVPGAQTDLEGLSAFDSNQDGILDAQDNDYHLFNIWQDRNGNAIVDPEEMLSLTDYGIVSLTLQSNNQSAIIEGNLITGYTSYETADGNTYLAADVKLQISPSVDTIEMNEIFIEANQLDLSAVPDTASESNESSSEDNLTINHADADAGDVTDAPADLGNTATAMTESEYIAHQLESPDQQNPLG</sequence>
<evidence type="ECO:0000256" key="1">
    <source>
        <dbReference type="SAM" id="MobiDB-lite"/>
    </source>
</evidence>
<keyword evidence="5" id="KW-1185">Reference proteome</keyword>
<dbReference type="SUPFAM" id="SSF49899">
    <property type="entry name" value="Concanavalin A-like lectins/glucanases"/>
    <property type="match status" value="1"/>
</dbReference>
<dbReference type="EMBL" id="LKHV02000001">
    <property type="protein sequence ID" value="MCS5709000.1"/>
    <property type="molecule type" value="Genomic_DNA"/>
</dbReference>
<evidence type="ECO:0000313" key="5">
    <source>
        <dbReference type="Proteomes" id="UP000051494"/>
    </source>
</evidence>
<protein>
    <submittedName>
        <fullName evidence="4">Uncharacterized protein</fullName>
    </submittedName>
</protein>
<accession>A0AAE3HRY6</accession>
<dbReference type="Gene3D" id="2.60.120.200">
    <property type="match status" value="1"/>
</dbReference>
<name>A0AAE3HRY6_9GAMM</name>